<reference evidence="5 6" key="1">
    <citation type="submission" date="2015-02" db="EMBL/GenBank/DDBJ databases">
        <title>Draft genome of a novel marine cyanobacterium (Chroococcales) isolated from South Atlantic Ocean.</title>
        <authorList>
            <person name="Rigonato J."/>
            <person name="Alvarenga D.O."/>
            <person name="Branco L.H."/>
            <person name="Varani A.M."/>
            <person name="Brandini F.P."/>
            <person name="Fiore M.F."/>
        </authorList>
    </citation>
    <scope>NUCLEOTIDE SEQUENCE [LARGE SCALE GENOMIC DNA]</scope>
    <source>
        <strain evidence="5 6">CENA595</strain>
    </source>
</reference>
<dbReference type="SMART" id="SM00450">
    <property type="entry name" value="RHOD"/>
    <property type="match status" value="2"/>
</dbReference>
<feature type="domain" description="Rhodanese" evidence="4">
    <location>
        <begin position="153"/>
        <end position="271"/>
    </location>
</feature>
<keyword evidence="2" id="KW-0677">Repeat</keyword>
<dbReference type="PANTHER" id="PTHR43855:SF1">
    <property type="entry name" value="THIOSULFATE SULFURTRANSFERASE"/>
    <property type="match status" value="1"/>
</dbReference>
<evidence type="ECO:0000313" key="5">
    <source>
        <dbReference type="EMBL" id="KJH72925.1"/>
    </source>
</evidence>
<dbReference type="PATRIC" id="fig|1618023.3.peg.912"/>
<dbReference type="CDD" id="cd01449">
    <property type="entry name" value="TST_Repeat_2"/>
    <property type="match status" value="1"/>
</dbReference>
<dbReference type="OrthoDB" id="9770030at2"/>
<dbReference type="PANTHER" id="PTHR43855">
    <property type="entry name" value="THIOSULFATE SULFURTRANSFERASE"/>
    <property type="match status" value="1"/>
</dbReference>
<dbReference type="EMBL" id="JYON01000003">
    <property type="protein sequence ID" value="KJH72925.1"/>
    <property type="molecule type" value="Genomic_DNA"/>
</dbReference>
<dbReference type="CDD" id="cd01448">
    <property type="entry name" value="TST_Repeat_1"/>
    <property type="match status" value="1"/>
</dbReference>
<dbReference type="PROSITE" id="PS50206">
    <property type="entry name" value="RHODANESE_3"/>
    <property type="match status" value="2"/>
</dbReference>
<dbReference type="Gene3D" id="3.40.250.10">
    <property type="entry name" value="Rhodanese-like domain"/>
    <property type="match status" value="2"/>
</dbReference>
<dbReference type="InterPro" id="IPR051126">
    <property type="entry name" value="Thiosulfate_sulfurtransferase"/>
</dbReference>
<proteinExistence type="predicted"/>
<dbReference type="STRING" id="1618023.UH38_05170"/>
<evidence type="ECO:0000259" key="4">
    <source>
        <dbReference type="PROSITE" id="PS50206"/>
    </source>
</evidence>
<dbReference type="InterPro" id="IPR001763">
    <property type="entry name" value="Rhodanese-like_dom"/>
</dbReference>
<evidence type="ECO:0000313" key="6">
    <source>
        <dbReference type="Proteomes" id="UP000032452"/>
    </source>
</evidence>
<keyword evidence="5" id="KW-0808">Transferase</keyword>
<protein>
    <recommendedName>
        <fullName evidence="1">thiosulfate sulfurtransferase</fullName>
        <ecNumber evidence="1">2.8.1.1</ecNumber>
    </recommendedName>
</protein>
<dbReference type="RefSeq" id="WP_045053546.1">
    <property type="nucleotide sequence ID" value="NZ_CAWMDP010000011.1"/>
</dbReference>
<keyword evidence="6" id="KW-1185">Reference proteome</keyword>
<feature type="domain" description="Rhodanese" evidence="4">
    <location>
        <begin position="16"/>
        <end position="122"/>
    </location>
</feature>
<dbReference type="Proteomes" id="UP000032452">
    <property type="component" value="Unassembled WGS sequence"/>
</dbReference>
<accession>A0A0D8ZW01</accession>
<comment type="caution">
    <text evidence="5">The sequence shown here is derived from an EMBL/GenBank/DDBJ whole genome shotgun (WGS) entry which is preliminary data.</text>
</comment>
<name>A0A0D8ZW01_9CYAN</name>
<comment type="catalytic activity">
    <reaction evidence="3">
        <text>thiosulfate + hydrogen cyanide = thiocyanate + sulfite + 2 H(+)</text>
        <dbReference type="Rhea" id="RHEA:16881"/>
        <dbReference type="ChEBI" id="CHEBI:15378"/>
        <dbReference type="ChEBI" id="CHEBI:17359"/>
        <dbReference type="ChEBI" id="CHEBI:18022"/>
        <dbReference type="ChEBI" id="CHEBI:18407"/>
        <dbReference type="ChEBI" id="CHEBI:33542"/>
        <dbReference type="EC" id="2.8.1.1"/>
    </reaction>
</comment>
<dbReference type="InterPro" id="IPR036873">
    <property type="entry name" value="Rhodanese-like_dom_sf"/>
</dbReference>
<organism evidence="5 6">
    <name type="scientific">Aliterella atlantica CENA595</name>
    <dbReference type="NCBI Taxonomy" id="1618023"/>
    <lineage>
        <taxon>Bacteria</taxon>
        <taxon>Bacillati</taxon>
        <taxon>Cyanobacteriota</taxon>
        <taxon>Cyanophyceae</taxon>
        <taxon>Chroococcidiopsidales</taxon>
        <taxon>Aliterellaceae</taxon>
        <taxon>Aliterella</taxon>
    </lineage>
</organism>
<gene>
    <name evidence="5" type="ORF">UH38_05170</name>
</gene>
<dbReference type="GO" id="GO:0004792">
    <property type="term" value="F:thiosulfate-cyanide sulfurtransferase activity"/>
    <property type="evidence" value="ECO:0007669"/>
    <property type="project" value="UniProtKB-EC"/>
</dbReference>
<evidence type="ECO:0000256" key="3">
    <source>
        <dbReference type="ARBA" id="ARBA00047549"/>
    </source>
</evidence>
<dbReference type="Pfam" id="PF00581">
    <property type="entry name" value="Rhodanese"/>
    <property type="match status" value="2"/>
</dbReference>
<dbReference type="SUPFAM" id="SSF52821">
    <property type="entry name" value="Rhodanese/Cell cycle control phosphatase"/>
    <property type="match status" value="2"/>
</dbReference>
<evidence type="ECO:0000256" key="1">
    <source>
        <dbReference type="ARBA" id="ARBA00012245"/>
    </source>
</evidence>
<sequence>MHEIVVDTQWLNERLNDPNVRVVEVDTSPETFKNAHIPGAVFWNTFTDLLLPDLQMNLDPTAMARLFERSGITNDTTVIAYGSYPGTGAWILWLLKALGHPHVRVLNGGHQKWLAENRPISADLAQYAPTQYHVQALDSSMRISQPEVRAAIAQKESVLLDVRTSQEYRGEYFLLKPPEPTERSGHIPGAVHIEHLQTLNADGTFKSLQQLQELYNSHGVTADKEIIPYCAIGARAGYIWFVLKYLLGYPHVRNYDGSWNQWSRIADAPVEKS</sequence>
<dbReference type="EC" id="2.8.1.1" evidence="1"/>
<dbReference type="AlphaFoldDB" id="A0A0D8ZW01"/>
<evidence type="ECO:0000256" key="2">
    <source>
        <dbReference type="ARBA" id="ARBA00022737"/>
    </source>
</evidence>